<protein>
    <submittedName>
        <fullName evidence="1">Uncharacterized protein</fullName>
    </submittedName>
</protein>
<gene>
    <name evidence="1" type="ORF">MGAL_10B044059</name>
</gene>
<accession>A0A8B6GNF5</accession>
<proteinExistence type="predicted"/>
<evidence type="ECO:0000313" key="2">
    <source>
        <dbReference type="Proteomes" id="UP000596742"/>
    </source>
</evidence>
<comment type="caution">
    <text evidence="1">The sequence shown here is derived from an EMBL/GenBank/DDBJ whole genome shotgun (WGS) entry which is preliminary data.</text>
</comment>
<dbReference type="AlphaFoldDB" id="A0A8B6GNF5"/>
<dbReference type="Proteomes" id="UP000596742">
    <property type="component" value="Unassembled WGS sequence"/>
</dbReference>
<sequence length="85" mass="9553">MCTCFQVSIDRHNYFFFFTQVDAFGDGIAIENISQWAACNPGMTNDTCNAVCPKIIRWSFYCGLACSTVLRRIETGSFSKNCTTI</sequence>
<evidence type="ECO:0000313" key="1">
    <source>
        <dbReference type="EMBL" id="VDI66847.1"/>
    </source>
</evidence>
<dbReference type="EMBL" id="UYJE01008751">
    <property type="protein sequence ID" value="VDI66847.1"/>
    <property type="molecule type" value="Genomic_DNA"/>
</dbReference>
<organism evidence="1 2">
    <name type="scientific">Mytilus galloprovincialis</name>
    <name type="common">Mediterranean mussel</name>
    <dbReference type="NCBI Taxonomy" id="29158"/>
    <lineage>
        <taxon>Eukaryota</taxon>
        <taxon>Metazoa</taxon>
        <taxon>Spiralia</taxon>
        <taxon>Lophotrochozoa</taxon>
        <taxon>Mollusca</taxon>
        <taxon>Bivalvia</taxon>
        <taxon>Autobranchia</taxon>
        <taxon>Pteriomorphia</taxon>
        <taxon>Mytilida</taxon>
        <taxon>Mytiloidea</taxon>
        <taxon>Mytilidae</taxon>
        <taxon>Mytilinae</taxon>
        <taxon>Mytilus</taxon>
    </lineage>
</organism>
<reference evidence="1" key="1">
    <citation type="submission" date="2018-11" db="EMBL/GenBank/DDBJ databases">
        <authorList>
            <person name="Alioto T."/>
            <person name="Alioto T."/>
        </authorList>
    </citation>
    <scope>NUCLEOTIDE SEQUENCE</scope>
</reference>
<keyword evidence="2" id="KW-1185">Reference proteome</keyword>
<name>A0A8B6GNF5_MYTGA</name>